<name>A0ABR4ECF6_9PEZI</name>
<feature type="coiled-coil region" evidence="1">
    <location>
        <begin position="90"/>
        <end position="120"/>
    </location>
</feature>
<proteinExistence type="predicted"/>
<evidence type="ECO:0000256" key="2">
    <source>
        <dbReference type="SAM" id="MobiDB-lite"/>
    </source>
</evidence>
<gene>
    <name evidence="3" type="ORF">FJTKL_12729</name>
</gene>
<evidence type="ECO:0000256" key="1">
    <source>
        <dbReference type="SAM" id="Coils"/>
    </source>
</evidence>
<evidence type="ECO:0000313" key="3">
    <source>
        <dbReference type="EMBL" id="KAL2280113.1"/>
    </source>
</evidence>
<dbReference type="Proteomes" id="UP001600888">
    <property type="component" value="Unassembled WGS sequence"/>
</dbReference>
<protein>
    <submittedName>
        <fullName evidence="3">Uncharacterized protein</fullName>
    </submittedName>
</protein>
<accession>A0ABR4ECF6</accession>
<feature type="region of interest" description="Disordered" evidence="2">
    <location>
        <begin position="361"/>
        <end position="407"/>
    </location>
</feature>
<keyword evidence="1" id="KW-0175">Coiled coil</keyword>
<feature type="compositionally biased region" description="Basic residues" evidence="2">
    <location>
        <begin position="386"/>
        <end position="398"/>
    </location>
</feature>
<evidence type="ECO:0000313" key="4">
    <source>
        <dbReference type="Proteomes" id="UP001600888"/>
    </source>
</evidence>
<organism evidence="3 4">
    <name type="scientific">Diaporthe vaccinii</name>
    <dbReference type="NCBI Taxonomy" id="105482"/>
    <lineage>
        <taxon>Eukaryota</taxon>
        <taxon>Fungi</taxon>
        <taxon>Dikarya</taxon>
        <taxon>Ascomycota</taxon>
        <taxon>Pezizomycotina</taxon>
        <taxon>Sordariomycetes</taxon>
        <taxon>Sordariomycetidae</taxon>
        <taxon>Diaporthales</taxon>
        <taxon>Diaporthaceae</taxon>
        <taxon>Diaporthe</taxon>
        <taxon>Diaporthe eres species complex</taxon>
    </lineage>
</organism>
<dbReference type="EMBL" id="JBAWTH010000069">
    <property type="protein sequence ID" value="KAL2280113.1"/>
    <property type="molecule type" value="Genomic_DNA"/>
</dbReference>
<comment type="caution">
    <text evidence="3">The sequence shown here is derived from an EMBL/GenBank/DDBJ whole genome shotgun (WGS) entry which is preliminary data.</text>
</comment>
<keyword evidence="4" id="KW-1185">Reference proteome</keyword>
<sequence length="547" mass="60253">MADDNLIDLLRKYEVPVDQSSLDSVFQDEEQGRLLYEWAKSHLVTDTLLTKNELNSYLALERNGRAENLAASADLSSVQPVSDQETLDAIQELNRSTDAINKQTETLRQQQNALSRLIATGGETGDARSDLEAKRLYEWESSRKALQTSVELLSQGIDYRMSELDQGIKESRKDLMSIVDEVLQSDDKLLSSLQKLGWELETEDREETESVDQLREICARLIKYTVECIRTRLDRLYLESLQSFSKSGSGNQAPKEEIAALQDELESLYSEILPVAQMSVEQQWLEPSLRSLSAKTGQGLSHTASSIQYILDCLDHVQDRIRRVSDRVTSFKAHESVTSAIVATARAEVSTPVASNITKAKTTVAPLSSPARRSQPADDMMTPAPRRQRANTKSRRRSSGGASQQSPLEHLLGELAISLPGAEDEDASATASAQAQAAILSKILAERTQKAADIADSVQSTFEHAATNHLADARAALQLIRDSVLAEAPFAEVQLVDPGIESSIGVLAQEVQNIASRLEGVESEAAALARGRNLNRDEIISRWSRRG</sequence>
<reference evidence="3 4" key="1">
    <citation type="submission" date="2024-03" db="EMBL/GenBank/DDBJ databases">
        <title>A high-quality draft genome sequence of Diaporthe vaccinii, a causative agent of upright dieback and viscid rot disease in cranberry plants.</title>
        <authorList>
            <person name="Sarrasin M."/>
            <person name="Lang B.F."/>
            <person name="Burger G."/>
        </authorList>
    </citation>
    <scope>NUCLEOTIDE SEQUENCE [LARGE SCALE GENOMIC DNA]</scope>
    <source>
        <strain evidence="3 4">IS7</strain>
    </source>
</reference>